<sequence>MMRALNLVFHLPRMEIKQGFRLRPTKTIDKSKPVIVAEIDDEDSIAPTKRSPAPPAPSLVVDTGGVRLRKTVTVDKSGLIVDESLKQKSVQLVEPAPSTAFIPPKKDPPRRDFQRPVSPRNASYLQTDASDDERFLTPTGRGSEYGTPEPDSPRFSRKSPAKEEKKPDVAFSEKSLKVTKEELEQEIPTGTAAARIAKFMQSTGGSDATNGGTVPRNFRPSPVRFPINKEVNNNAGGINKPKAPSKWAPVETGGLRQPTRVNVPLERNERAHSEMRSRSTTNLHEPSSIERARTQSPVPREPVAVAEPPPKTRTPRKSVNEEIRVRTDYPPPLPKTQPPSINEIPPSPKTSITTPYTFNKVNIPETFRSKSPTSGRTSPSPSQSSASIPSPSSISPGSTSPETPRRRSNPAFDKAKEKFSGFCLETPSASSRPALTKGRSASPLGSVEASKNTSEAKDVKKQRVINVPISAPWYHRSLSSSEATDTAHARRVVIGMDSFSSLHPDTFRRNYRFNIDLSSDSPLSIVNR</sequence>
<feature type="compositionally biased region" description="Basic and acidic residues" evidence="1">
    <location>
        <begin position="266"/>
        <end position="277"/>
    </location>
</feature>
<feature type="compositionally biased region" description="Low complexity" evidence="1">
    <location>
        <begin position="369"/>
        <end position="402"/>
    </location>
</feature>
<dbReference type="EMBL" id="KZ383058">
    <property type="protein sequence ID" value="PIO56093.1"/>
    <property type="molecule type" value="Genomic_DNA"/>
</dbReference>
<keyword evidence="3" id="KW-1185">Reference proteome</keyword>
<evidence type="ECO:0000256" key="1">
    <source>
        <dbReference type="SAM" id="MobiDB-lite"/>
    </source>
</evidence>
<gene>
    <name evidence="2" type="ORF">TELCIR_22512</name>
</gene>
<dbReference type="Proteomes" id="UP000230423">
    <property type="component" value="Unassembled WGS sequence"/>
</dbReference>
<dbReference type="AlphaFoldDB" id="A0A2G9TDQ4"/>
<feature type="compositionally biased region" description="Basic and acidic residues" evidence="1">
    <location>
        <begin position="318"/>
        <end position="327"/>
    </location>
</feature>
<feature type="compositionally biased region" description="Low complexity" evidence="1">
    <location>
        <begin position="297"/>
        <end position="306"/>
    </location>
</feature>
<feature type="compositionally biased region" description="Polar residues" evidence="1">
    <location>
        <begin position="202"/>
        <end position="212"/>
    </location>
</feature>
<feature type="region of interest" description="Disordered" evidence="1">
    <location>
        <begin position="423"/>
        <end position="458"/>
    </location>
</feature>
<proteinExistence type="predicted"/>
<dbReference type="OrthoDB" id="5877983at2759"/>
<name>A0A2G9TDQ4_TELCI</name>
<feature type="compositionally biased region" description="Basic and acidic residues" evidence="1">
    <location>
        <begin position="104"/>
        <end position="114"/>
    </location>
</feature>
<evidence type="ECO:0000313" key="2">
    <source>
        <dbReference type="EMBL" id="PIO56093.1"/>
    </source>
</evidence>
<accession>A0A2G9TDQ4</accession>
<reference evidence="2 3" key="1">
    <citation type="submission" date="2015-09" db="EMBL/GenBank/DDBJ databases">
        <title>Draft genome of the parasitic nematode Teladorsagia circumcincta isolate WARC Sus (inbred).</title>
        <authorList>
            <person name="Mitreva M."/>
        </authorList>
    </citation>
    <scope>NUCLEOTIDE SEQUENCE [LARGE SCALE GENOMIC DNA]</scope>
    <source>
        <strain evidence="2 3">S</strain>
    </source>
</reference>
<feature type="region of interest" description="Disordered" evidence="1">
    <location>
        <begin position="202"/>
        <end position="410"/>
    </location>
</feature>
<evidence type="ECO:0008006" key="4">
    <source>
        <dbReference type="Google" id="ProtNLM"/>
    </source>
</evidence>
<evidence type="ECO:0000313" key="3">
    <source>
        <dbReference type="Proteomes" id="UP000230423"/>
    </source>
</evidence>
<protein>
    <recommendedName>
        <fullName evidence="4">WH2 domain-containing protein</fullName>
    </recommendedName>
</protein>
<feature type="region of interest" description="Disordered" evidence="1">
    <location>
        <begin position="96"/>
        <end position="185"/>
    </location>
</feature>
<organism evidence="2 3">
    <name type="scientific">Teladorsagia circumcincta</name>
    <name type="common">Brown stomach worm</name>
    <name type="synonym">Ostertagia circumcincta</name>
    <dbReference type="NCBI Taxonomy" id="45464"/>
    <lineage>
        <taxon>Eukaryota</taxon>
        <taxon>Metazoa</taxon>
        <taxon>Ecdysozoa</taxon>
        <taxon>Nematoda</taxon>
        <taxon>Chromadorea</taxon>
        <taxon>Rhabditida</taxon>
        <taxon>Rhabditina</taxon>
        <taxon>Rhabditomorpha</taxon>
        <taxon>Strongyloidea</taxon>
        <taxon>Trichostrongylidae</taxon>
        <taxon>Teladorsagia</taxon>
    </lineage>
</organism>